<sequence>MYREIPLEDGDSGWRIFSGNESDESLKDSSNFVIVSSDYIISIDDDIKVNLLAPVGSSFERNLSNMKWSPVKIAGEDYEP</sequence>
<dbReference type="PANTHER" id="PTHR38743:SF2">
    <property type="entry name" value="DUF2185 DOMAIN-CONTAINING PROTEIN"/>
    <property type="match status" value="1"/>
</dbReference>
<evidence type="ECO:0000259" key="1">
    <source>
        <dbReference type="Pfam" id="PF09951"/>
    </source>
</evidence>
<feature type="domain" description="Immunity protein Imm33" evidence="1">
    <location>
        <begin position="1"/>
        <end position="69"/>
    </location>
</feature>
<dbReference type="PANTHER" id="PTHR38743">
    <property type="entry name" value="SIMILAR TO GLYOXYLASE I FAMILY PROTEIN"/>
    <property type="match status" value="1"/>
</dbReference>
<gene>
    <name evidence="2" type="ORF">MYP_3975</name>
</gene>
<proteinExistence type="predicted"/>
<organism evidence="2 3">
    <name type="scientific">Sporocytophaga myxococcoides</name>
    <dbReference type="NCBI Taxonomy" id="153721"/>
    <lineage>
        <taxon>Bacteria</taxon>
        <taxon>Pseudomonadati</taxon>
        <taxon>Bacteroidota</taxon>
        <taxon>Cytophagia</taxon>
        <taxon>Cytophagales</taxon>
        <taxon>Cytophagaceae</taxon>
        <taxon>Sporocytophaga</taxon>
    </lineage>
</organism>
<dbReference type="Proteomes" id="UP000030185">
    <property type="component" value="Unassembled WGS sequence"/>
</dbReference>
<dbReference type="EMBL" id="BBLT01000009">
    <property type="protein sequence ID" value="GAL86745.1"/>
    <property type="molecule type" value="Genomic_DNA"/>
</dbReference>
<reference evidence="2 3" key="1">
    <citation type="submission" date="2014-09" db="EMBL/GenBank/DDBJ databases">
        <title>Sporocytophaga myxococcoides PG-01 genome sequencing.</title>
        <authorList>
            <person name="Liu L."/>
            <person name="Gao P.J."/>
            <person name="Chen G.J."/>
            <person name="Wang L.S."/>
        </authorList>
    </citation>
    <scope>NUCLEOTIDE SEQUENCE [LARGE SCALE GENOMIC DNA]</scope>
    <source>
        <strain evidence="2 3">PG-01</strain>
    </source>
</reference>
<name>A0A098LIJ1_9BACT</name>
<dbReference type="AlphaFoldDB" id="A0A098LIJ1"/>
<dbReference type="STRING" id="153721.MYP_3975"/>
<dbReference type="Pfam" id="PF09951">
    <property type="entry name" value="Imm33"/>
    <property type="match status" value="1"/>
</dbReference>
<keyword evidence="3" id="KW-1185">Reference proteome</keyword>
<protein>
    <recommendedName>
        <fullName evidence="1">Immunity protein Imm33 domain-containing protein</fullName>
    </recommendedName>
</protein>
<dbReference type="InterPro" id="IPR018689">
    <property type="entry name" value="Imm33_dom"/>
</dbReference>
<evidence type="ECO:0000313" key="3">
    <source>
        <dbReference type="Proteomes" id="UP000030185"/>
    </source>
</evidence>
<comment type="caution">
    <text evidence="2">The sequence shown here is derived from an EMBL/GenBank/DDBJ whole genome shotgun (WGS) entry which is preliminary data.</text>
</comment>
<evidence type="ECO:0000313" key="2">
    <source>
        <dbReference type="EMBL" id="GAL86745.1"/>
    </source>
</evidence>
<accession>A0A098LIJ1</accession>